<evidence type="ECO:0000313" key="3">
    <source>
        <dbReference type="Proteomes" id="UP001195724"/>
    </source>
</evidence>
<evidence type="ECO:0000256" key="1">
    <source>
        <dbReference type="SAM" id="MobiDB-lite"/>
    </source>
</evidence>
<dbReference type="EMBL" id="JAFBCL010000001">
    <property type="protein sequence ID" value="MBM7812115.1"/>
    <property type="molecule type" value="Genomic_DNA"/>
</dbReference>
<accession>A0ABS2S814</accession>
<keyword evidence="3" id="KW-1185">Reference proteome</keyword>
<protein>
    <submittedName>
        <fullName evidence="2">Uncharacterized protein</fullName>
    </submittedName>
</protein>
<feature type="region of interest" description="Disordered" evidence="1">
    <location>
        <begin position="1"/>
        <end position="40"/>
    </location>
</feature>
<proteinExistence type="predicted"/>
<reference evidence="2 3" key="1">
    <citation type="submission" date="2021-01" db="EMBL/GenBank/DDBJ databases">
        <title>Sequencing the genomes of 1000 actinobacteria strains.</title>
        <authorList>
            <person name="Klenk H.-P."/>
        </authorList>
    </citation>
    <scope>NUCLEOTIDE SEQUENCE [LARGE SCALE GENOMIC DNA]</scope>
    <source>
        <strain evidence="2 3">DSM 44581</strain>
    </source>
</reference>
<comment type="caution">
    <text evidence="2">The sequence shown here is derived from an EMBL/GenBank/DDBJ whole genome shotgun (WGS) entry which is preliminary data.</text>
</comment>
<name>A0ABS2S814_9PSEU</name>
<feature type="compositionally biased region" description="Basic and acidic residues" evidence="1">
    <location>
        <begin position="21"/>
        <end position="40"/>
    </location>
</feature>
<organism evidence="2 3">
    <name type="scientific">Saccharothrix algeriensis</name>
    <dbReference type="NCBI Taxonomy" id="173560"/>
    <lineage>
        <taxon>Bacteria</taxon>
        <taxon>Bacillati</taxon>
        <taxon>Actinomycetota</taxon>
        <taxon>Actinomycetes</taxon>
        <taxon>Pseudonocardiales</taxon>
        <taxon>Pseudonocardiaceae</taxon>
        <taxon>Saccharothrix</taxon>
    </lineage>
</organism>
<sequence length="66" mass="7139">MNPAGAGPAARAPGRHPCHGGRRDRESAAYHGGAHDDNHDDSAMWAHFPPIHLPMTYAAWFGKIKP</sequence>
<feature type="compositionally biased region" description="Low complexity" evidence="1">
    <location>
        <begin position="1"/>
        <end position="12"/>
    </location>
</feature>
<dbReference type="Proteomes" id="UP001195724">
    <property type="component" value="Unassembled WGS sequence"/>
</dbReference>
<gene>
    <name evidence="2" type="ORF">JOE68_002980</name>
</gene>
<evidence type="ECO:0000313" key="2">
    <source>
        <dbReference type="EMBL" id="MBM7812115.1"/>
    </source>
</evidence>